<evidence type="ECO:0000313" key="1">
    <source>
        <dbReference type="EMBL" id="EMY59905.1"/>
    </source>
</evidence>
<protein>
    <submittedName>
        <fullName evidence="1">Uncharacterized protein</fullName>
    </submittedName>
</protein>
<dbReference type="AlphaFoldDB" id="N1VSC5"/>
<dbReference type="RefSeq" id="WP_002975571.1">
    <property type="nucleotide sequence ID" value="NZ_AOGW02000022.1"/>
</dbReference>
<gene>
    <name evidence="1" type="ORF">LEP1GSC203_0391</name>
</gene>
<dbReference type="EMBL" id="AOGW02000022">
    <property type="protein sequence ID" value="EMY59905.1"/>
    <property type="molecule type" value="Genomic_DNA"/>
</dbReference>
<organism evidence="1 2">
    <name type="scientific">Leptospira terpstrae serovar Hualin str. LT 11-33 = ATCC 700639</name>
    <dbReference type="NCBI Taxonomy" id="1257025"/>
    <lineage>
        <taxon>Bacteria</taxon>
        <taxon>Pseudomonadati</taxon>
        <taxon>Spirochaetota</taxon>
        <taxon>Spirochaetia</taxon>
        <taxon>Leptospirales</taxon>
        <taxon>Leptospiraceae</taxon>
        <taxon>Leptospira</taxon>
    </lineage>
</organism>
<name>N1VSC5_9LEPT</name>
<dbReference type="Proteomes" id="UP000012371">
    <property type="component" value="Unassembled WGS sequence"/>
</dbReference>
<accession>N1VSC5</accession>
<sequence>MKKNKKNFQILVIFLLLLPYQIFSEENIEPKGEEQNRKRLHIYSTPYTLNRYKYSSFRKRTEDFDLNVLLGITNKFFVGFTYNIGEKSDSNYSFAHRSYIDYRQISEFSNSRYGEYFMFRTQYFFYDNFYGSLNAGVEKGFTKEEKNFIYIGRNIEYQPFSKITTFSNRFFGTMGIGYRKEFFENFIMGIEFEYGIINSGKIKDHYTFDPVYFNGFPLKYIQDLYFGNQYKMGNSEFSVISFYAGIAL</sequence>
<evidence type="ECO:0000313" key="2">
    <source>
        <dbReference type="Proteomes" id="UP000012371"/>
    </source>
</evidence>
<keyword evidence="2" id="KW-1185">Reference proteome</keyword>
<dbReference type="OrthoDB" id="339925at2"/>
<reference evidence="1" key="1">
    <citation type="submission" date="2013-03" db="EMBL/GenBank/DDBJ databases">
        <authorList>
            <person name="Harkins D.M."/>
            <person name="Durkin A.S."/>
            <person name="Brinkac L.M."/>
            <person name="Haft D.H."/>
            <person name="Selengut J.D."/>
            <person name="Sanka R."/>
            <person name="DePew J."/>
            <person name="Purushe J."/>
            <person name="Hartskeerl R.A."/>
            <person name="Ahmed A."/>
            <person name="van der Linden H."/>
            <person name="Goris M.G.A."/>
            <person name="Vinetz J.M."/>
            <person name="Sutton G.G."/>
            <person name="Nierman W.C."/>
            <person name="Fouts D.E."/>
        </authorList>
    </citation>
    <scope>NUCLEOTIDE SEQUENCE [LARGE SCALE GENOMIC DNA]</scope>
    <source>
        <strain evidence="1">LT 11-33</strain>
    </source>
</reference>
<proteinExistence type="predicted"/>
<comment type="caution">
    <text evidence="1">The sequence shown here is derived from an EMBL/GenBank/DDBJ whole genome shotgun (WGS) entry which is preliminary data.</text>
</comment>